<gene>
    <name evidence="1" type="ORF">N3K66_006402</name>
</gene>
<keyword evidence="2" id="KW-1185">Reference proteome</keyword>
<sequence>MAPLTKVTLVGANGNLGSKLLPALLGANLSVTALLREGSTSKLEEHPNLTTRFVDADFALPALQEVLAGQDAVIAAFPLPNRLDHHLRLAYAAAAAGVRRFIPADFGSCDAASPEALKRLKIYRDKTRVRERCEELAREFPDSFSWTALVCGHFFDWGLRDGLLQFDLDKREALILDDGEAPASASTLKRVGEATVRILERPEVTANKTVFVQSFLASQNRLLASVEKATGAKWTVKRDEAMAYLDRMSSNLSPEGTGDWHYIEGIVFALGALNADWTKKDGYAMELLGLEDEDLDEVVQRIVDEKKAQA</sequence>
<proteinExistence type="predicted"/>
<evidence type="ECO:0000313" key="1">
    <source>
        <dbReference type="EMBL" id="KAI9898042.1"/>
    </source>
</evidence>
<reference evidence="1" key="1">
    <citation type="submission" date="2022-10" db="EMBL/GenBank/DDBJ databases">
        <title>Complete Genome of Trichothecium roseum strain YXFP-22015, a Plant Pathogen Isolated from Citrus.</title>
        <authorList>
            <person name="Wang Y."/>
            <person name="Zhu L."/>
        </authorList>
    </citation>
    <scope>NUCLEOTIDE SEQUENCE</scope>
    <source>
        <strain evidence="1">YXFP-22015</strain>
    </source>
</reference>
<accession>A0ACC0UV94</accession>
<dbReference type="Proteomes" id="UP001163324">
    <property type="component" value="Chromosome 6"/>
</dbReference>
<evidence type="ECO:0000313" key="2">
    <source>
        <dbReference type="Proteomes" id="UP001163324"/>
    </source>
</evidence>
<dbReference type="EMBL" id="CM047945">
    <property type="protein sequence ID" value="KAI9898042.1"/>
    <property type="molecule type" value="Genomic_DNA"/>
</dbReference>
<comment type="caution">
    <text evidence="1">The sequence shown here is derived from an EMBL/GenBank/DDBJ whole genome shotgun (WGS) entry which is preliminary data.</text>
</comment>
<protein>
    <submittedName>
        <fullName evidence="1">Uncharacterized protein</fullName>
    </submittedName>
</protein>
<name>A0ACC0UV94_9HYPO</name>
<organism evidence="1 2">
    <name type="scientific">Trichothecium roseum</name>
    <dbReference type="NCBI Taxonomy" id="47278"/>
    <lineage>
        <taxon>Eukaryota</taxon>
        <taxon>Fungi</taxon>
        <taxon>Dikarya</taxon>
        <taxon>Ascomycota</taxon>
        <taxon>Pezizomycotina</taxon>
        <taxon>Sordariomycetes</taxon>
        <taxon>Hypocreomycetidae</taxon>
        <taxon>Hypocreales</taxon>
        <taxon>Hypocreales incertae sedis</taxon>
        <taxon>Trichothecium</taxon>
    </lineage>
</organism>